<comment type="caution">
    <text evidence="2">The sequence shown here is derived from an EMBL/GenBank/DDBJ whole genome shotgun (WGS) entry which is preliminary data.</text>
</comment>
<evidence type="ECO:0000313" key="3">
    <source>
        <dbReference type="Proteomes" id="UP000709959"/>
    </source>
</evidence>
<feature type="domain" description="SnoaL-like" evidence="1">
    <location>
        <begin position="23"/>
        <end position="137"/>
    </location>
</feature>
<accession>A0A936F6M7</accession>
<evidence type="ECO:0000313" key="2">
    <source>
        <dbReference type="EMBL" id="MBK8574022.1"/>
    </source>
</evidence>
<gene>
    <name evidence="2" type="ORF">IPN91_15695</name>
</gene>
<organism evidence="2 3">
    <name type="scientific">Candidatus Geothrix odensensis</name>
    <dbReference type="NCBI Taxonomy" id="2954440"/>
    <lineage>
        <taxon>Bacteria</taxon>
        <taxon>Pseudomonadati</taxon>
        <taxon>Acidobacteriota</taxon>
        <taxon>Holophagae</taxon>
        <taxon>Holophagales</taxon>
        <taxon>Holophagaceae</taxon>
        <taxon>Geothrix</taxon>
    </lineage>
</organism>
<dbReference type="AlphaFoldDB" id="A0A936F6M7"/>
<evidence type="ECO:0000259" key="1">
    <source>
        <dbReference type="Pfam" id="PF13474"/>
    </source>
</evidence>
<dbReference type="Pfam" id="PF13474">
    <property type="entry name" value="SnoaL_3"/>
    <property type="match status" value="1"/>
</dbReference>
<dbReference type="Proteomes" id="UP000709959">
    <property type="component" value="Unassembled WGS sequence"/>
</dbReference>
<dbReference type="InterPro" id="IPR032710">
    <property type="entry name" value="NTF2-like_dom_sf"/>
</dbReference>
<dbReference type="SUPFAM" id="SSF54427">
    <property type="entry name" value="NTF2-like"/>
    <property type="match status" value="1"/>
</dbReference>
<proteinExistence type="predicted"/>
<dbReference type="Gene3D" id="3.10.450.50">
    <property type="match status" value="1"/>
</dbReference>
<reference evidence="2 3" key="1">
    <citation type="submission" date="2020-10" db="EMBL/GenBank/DDBJ databases">
        <title>Connecting structure to function with the recovery of over 1000 high-quality activated sludge metagenome-assembled genomes encoding full-length rRNA genes using long-read sequencing.</title>
        <authorList>
            <person name="Singleton C.M."/>
            <person name="Petriglieri F."/>
            <person name="Kristensen J.M."/>
            <person name="Kirkegaard R.H."/>
            <person name="Michaelsen T.Y."/>
            <person name="Andersen M.H."/>
            <person name="Karst S.M."/>
            <person name="Dueholm M.S."/>
            <person name="Nielsen P.H."/>
            <person name="Albertsen M."/>
        </authorList>
    </citation>
    <scope>NUCLEOTIDE SEQUENCE [LARGE SCALE GENOMIC DNA]</scope>
    <source>
        <strain evidence="2">OdNE_18-Q3-R46-58_MAXAC.008</strain>
    </source>
</reference>
<protein>
    <submittedName>
        <fullName evidence="2">Nuclear transport factor 2 family protein</fullName>
    </submittedName>
</protein>
<dbReference type="InterPro" id="IPR037401">
    <property type="entry name" value="SnoaL-like"/>
</dbReference>
<name>A0A936F6M7_9BACT</name>
<dbReference type="EMBL" id="JADKCH010000033">
    <property type="protein sequence ID" value="MBK8574022.1"/>
    <property type="molecule type" value="Genomic_DNA"/>
</dbReference>
<sequence>MRPALLLCATLNLCAQPPTEKAVAAVLDDWHLAAAQADEGRYFGHLAEGSVFLGTDPGERWPKAAFQVWAHPIFQRGKAWSFKATRRAITLSKDGRTAWFDEDLDTPNLGPARGSGVLSREGDRWLIQQYNLSVPIPNALMKAVRAQIEALAKKP</sequence>